<dbReference type="SUPFAM" id="SSF52540">
    <property type="entry name" value="P-loop containing nucleoside triphosphate hydrolases"/>
    <property type="match status" value="1"/>
</dbReference>
<dbReference type="SMART" id="SM00382">
    <property type="entry name" value="AAA"/>
    <property type="match status" value="1"/>
</dbReference>
<keyword evidence="10" id="KW-1185">Reference proteome</keyword>
<dbReference type="Gene3D" id="3.40.50.300">
    <property type="entry name" value="P-loop containing nucleotide triphosphate hydrolases"/>
    <property type="match status" value="1"/>
</dbReference>
<evidence type="ECO:0000256" key="2">
    <source>
        <dbReference type="ARBA" id="ARBA00022448"/>
    </source>
</evidence>
<reference evidence="9" key="2">
    <citation type="submission" date="2020-09" db="EMBL/GenBank/DDBJ databases">
        <authorList>
            <person name="Sun Q."/>
            <person name="Zhou Y."/>
        </authorList>
    </citation>
    <scope>NUCLEOTIDE SEQUENCE</scope>
    <source>
        <strain evidence="9">CGMCC 1.12919</strain>
    </source>
</reference>
<feature type="domain" description="ABC transporter" evidence="8">
    <location>
        <begin position="4"/>
        <end position="244"/>
    </location>
</feature>
<evidence type="ECO:0000259" key="8">
    <source>
        <dbReference type="PROSITE" id="PS50893"/>
    </source>
</evidence>
<dbReference type="GO" id="GO:0005524">
    <property type="term" value="F:ATP binding"/>
    <property type="evidence" value="ECO:0007669"/>
    <property type="project" value="UniProtKB-KW"/>
</dbReference>
<dbReference type="InterPro" id="IPR050166">
    <property type="entry name" value="ABC_transporter_ATP-bind"/>
</dbReference>
<evidence type="ECO:0000256" key="4">
    <source>
        <dbReference type="ARBA" id="ARBA00022741"/>
    </source>
</evidence>
<dbReference type="InterPro" id="IPR003593">
    <property type="entry name" value="AAA+_ATPase"/>
</dbReference>
<reference evidence="9" key="1">
    <citation type="journal article" date="2014" name="Int. J. Syst. Evol. Microbiol.">
        <title>Complete genome sequence of Corynebacterium casei LMG S-19264T (=DSM 44701T), isolated from a smear-ripened cheese.</title>
        <authorList>
            <consortium name="US DOE Joint Genome Institute (JGI-PGF)"/>
            <person name="Walter F."/>
            <person name="Albersmeier A."/>
            <person name="Kalinowski J."/>
            <person name="Ruckert C."/>
        </authorList>
    </citation>
    <scope>NUCLEOTIDE SEQUENCE</scope>
    <source>
        <strain evidence="9">CGMCC 1.12919</strain>
    </source>
</reference>
<dbReference type="InterPro" id="IPR027417">
    <property type="entry name" value="P-loop_NTPase"/>
</dbReference>
<protein>
    <submittedName>
        <fullName evidence="9">ABC transporter</fullName>
    </submittedName>
</protein>
<dbReference type="PANTHER" id="PTHR42788:SF17">
    <property type="entry name" value="ALIPHATIC SULFONATES IMPORT ATP-BINDING PROTEIN SSUB"/>
    <property type="match status" value="1"/>
</dbReference>
<evidence type="ECO:0000256" key="7">
    <source>
        <dbReference type="ARBA" id="ARBA00023136"/>
    </source>
</evidence>
<sequence>MTTVRATRVGKRYLSASRETVTGLSPVDLAVEDGAFVSIVGRSGCGKSTLLRLIAGLEQPSLGAVEVDGVRVTRPPDSVRYVFQDYGQSLLPWKTVGDNIRFGLRHAYALTEREARRRDWDALIETKLREVGLSGVAERYPSELSGGMQQRVAIARVLAARPKILLLDEPFSAVDALSRAMLQDLVLEIWRSHGLTVLFVTHDIDEAIYLSDRVIVLGPHGRGIDADAAVRLERPRHQVSTRSNREYLRLRGEIFDLVMGAQDASRGVRALQ</sequence>
<organism evidence="9 10">
    <name type="scientific">Chelatococcus reniformis</name>
    <dbReference type="NCBI Taxonomy" id="1494448"/>
    <lineage>
        <taxon>Bacteria</taxon>
        <taxon>Pseudomonadati</taxon>
        <taxon>Pseudomonadota</taxon>
        <taxon>Alphaproteobacteria</taxon>
        <taxon>Hyphomicrobiales</taxon>
        <taxon>Chelatococcaceae</taxon>
        <taxon>Chelatococcus</taxon>
    </lineage>
</organism>
<dbReference type="PANTHER" id="PTHR42788">
    <property type="entry name" value="TAURINE IMPORT ATP-BINDING PROTEIN-RELATED"/>
    <property type="match status" value="1"/>
</dbReference>
<dbReference type="EMBL" id="BMGG01000002">
    <property type="protein sequence ID" value="GGC52992.1"/>
    <property type="molecule type" value="Genomic_DNA"/>
</dbReference>
<comment type="similarity">
    <text evidence="1">Belongs to the ABC transporter superfamily.</text>
</comment>
<dbReference type="AlphaFoldDB" id="A0A916TZG4"/>
<evidence type="ECO:0000256" key="1">
    <source>
        <dbReference type="ARBA" id="ARBA00005417"/>
    </source>
</evidence>
<evidence type="ECO:0000256" key="3">
    <source>
        <dbReference type="ARBA" id="ARBA00022475"/>
    </source>
</evidence>
<evidence type="ECO:0000256" key="6">
    <source>
        <dbReference type="ARBA" id="ARBA00022967"/>
    </source>
</evidence>
<proteinExistence type="inferred from homology"/>
<name>A0A916TZG4_9HYPH</name>
<keyword evidence="4" id="KW-0547">Nucleotide-binding</keyword>
<dbReference type="Proteomes" id="UP000637002">
    <property type="component" value="Unassembled WGS sequence"/>
</dbReference>
<dbReference type="CDD" id="cd03293">
    <property type="entry name" value="ABC_NrtD_SsuB_transporters"/>
    <property type="match status" value="1"/>
</dbReference>
<gene>
    <name evidence="9" type="primary">ssuB</name>
    <name evidence="9" type="ORF">GCM10010994_10120</name>
</gene>
<evidence type="ECO:0000256" key="5">
    <source>
        <dbReference type="ARBA" id="ARBA00022840"/>
    </source>
</evidence>
<dbReference type="RefSeq" id="WP_188608064.1">
    <property type="nucleotide sequence ID" value="NZ_BMGG01000002.1"/>
</dbReference>
<keyword evidence="2" id="KW-0813">Transport</keyword>
<evidence type="ECO:0000313" key="9">
    <source>
        <dbReference type="EMBL" id="GGC52992.1"/>
    </source>
</evidence>
<comment type="caution">
    <text evidence="9">The sequence shown here is derived from an EMBL/GenBank/DDBJ whole genome shotgun (WGS) entry which is preliminary data.</text>
</comment>
<keyword evidence="5" id="KW-0067">ATP-binding</keyword>
<dbReference type="PROSITE" id="PS50893">
    <property type="entry name" value="ABC_TRANSPORTER_2"/>
    <property type="match status" value="1"/>
</dbReference>
<accession>A0A916TZG4</accession>
<dbReference type="InterPro" id="IPR017871">
    <property type="entry name" value="ABC_transporter-like_CS"/>
</dbReference>
<keyword evidence="6" id="KW-1278">Translocase</keyword>
<dbReference type="InterPro" id="IPR003439">
    <property type="entry name" value="ABC_transporter-like_ATP-bd"/>
</dbReference>
<dbReference type="GO" id="GO:0016887">
    <property type="term" value="F:ATP hydrolysis activity"/>
    <property type="evidence" value="ECO:0007669"/>
    <property type="project" value="InterPro"/>
</dbReference>
<evidence type="ECO:0000313" key="10">
    <source>
        <dbReference type="Proteomes" id="UP000637002"/>
    </source>
</evidence>
<keyword evidence="3" id="KW-1003">Cell membrane</keyword>
<dbReference type="Pfam" id="PF00005">
    <property type="entry name" value="ABC_tran"/>
    <property type="match status" value="1"/>
</dbReference>
<dbReference type="PROSITE" id="PS00211">
    <property type="entry name" value="ABC_TRANSPORTER_1"/>
    <property type="match status" value="1"/>
</dbReference>
<keyword evidence="7" id="KW-0472">Membrane</keyword>